<protein>
    <submittedName>
        <fullName evidence="1">Putative aminopeptidase</fullName>
    </submittedName>
</protein>
<keyword evidence="1" id="KW-0031">Aminopeptidase</keyword>
<reference evidence="1 2" key="1">
    <citation type="submission" date="2018-06" db="EMBL/GenBank/DDBJ databases">
        <title>Genomic Encyclopedia of Type Strains, Phase IV (KMG-IV): sequencing the most valuable type-strain genomes for metagenomic binning, comparative biology and taxonomic classification.</title>
        <authorList>
            <person name="Goeker M."/>
        </authorList>
    </citation>
    <scope>NUCLEOTIDE SEQUENCE [LARGE SCALE GENOMIC DNA]</scope>
    <source>
        <strain evidence="1 2">DSM 25532</strain>
    </source>
</reference>
<sequence>MQHAVCLTLSLVLLAAVITITVSCSSSHFYSQAAQGQADMLRRARPIPKVLADPKTNAKLRSQLELVQELRTFAHDQLKLPTNKQYKNYADLGRKFAVWNVYAAPEFSLKAKTWRYPVVGSLKYRGFFSESAAKEEAEELREDGYDVMVGGVRVYSTLGWFSDPVLNTFVNDKESQLAETLFHELTHARFFVSGDTDFNEAYATASGQEGVRQWLRSKGDTEGLKKYEADLLEFGRILALLRSTRAKLEALYAQEDNLSEKDMRLRKTAVFDETRAEYEAMKRRGECDSSYDRLFGTQLNNARLTALATYYDLVPAFHRLYEEQGRDWEKFHQAVEAMKPLTKKGRREKLGMPATE</sequence>
<keyword evidence="1" id="KW-0645">Protease</keyword>
<dbReference type="AlphaFoldDB" id="A0A366HTF8"/>
<keyword evidence="1" id="KW-0378">Hydrolase</keyword>
<proteinExistence type="predicted"/>
<gene>
    <name evidence="1" type="ORF">DES53_101368</name>
</gene>
<dbReference type="Proteomes" id="UP000253426">
    <property type="component" value="Unassembled WGS sequence"/>
</dbReference>
<evidence type="ECO:0000313" key="2">
    <source>
        <dbReference type="Proteomes" id="UP000253426"/>
    </source>
</evidence>
<accession>A0A366HTF8</accession>
<name>A0A366HTF8_9BACT</name>
<keyword evidence="2" id="KW-1185">Reference proteome</keyword>
<dbReference type="InterPro" id="IPR014553">
    <property type="entry name" value="Aminopept"/>
</dbReference>
<dbReference type="PIRSF" id="PIRSF029285">
    <property type="entry name" value="Aminopept"/>
    <property type="match status" value="1"/>
</dbReference>
<evidence type="ECO:0000313" key="1">
    <source>
        <dbReference type="EMBL" id="RBP47571.1"/>
    </source>
</evidence>
<organism evidence="1 2">
    <name type="scientific">Roseimicrobium gellanilyticum</name>
    <dbReference type="NCBI Taxonomy" id="748857"/>
    <lineage>
        <taxon>Bacteria</taxon>
        <taxon>Pseudomonadati</taxon>
        <taxon>Verrucomicrobiota</taxon>
        <taxon>Verrucomicrobiia</taxon>
        <taxon>Verrucomicrobiales</taxon>
        <taxon>Verrucomicrobiaceae</taxon>
        <taxon>Roseimicrobium</taxon>
    </lineage>
</organism>
<dbReference type="Pfam" id="PF10023">
    <property type="entry name" value="Aminopep"/>
    <property type="match status" value="1"/>
</dbReference>
<dbReference type="EMBL" id="QNRR01000001">
    <property type="protein sequence ID" value="RBP47571.1"/>
    <property type="molecule type" value="Genomic_DNA"/>
</dbReference>
<dbReference type="GO" id="GO:0004177">
    <property type="term" value="F:aminopeptidase activity"/>
    <property type="evidence" value="ECO:0007669"/>
    <property type="project" value="UniProtKB-KW"/>
</dbReference>
<comment type="caution">
    <text evidence="1">The sequence shown here is derived from an EMBL/GenBank/DDBJ whole genome shotgun (WGS) entry which is preliminary data.</text>
</comment>